<evidence type="ECO:0000256" key="4">
    <source>
        <dbReference type="ARBA" id="ARBA00022729"/>
    </source>
</evidence>
<evidence type="ECO:0000256" key="3">
    <source>
        <dbReference type="ARBA" id="ARBA00022525"/>
    </source>
</evidence>
<evidence type="ECO:0008006" key="8">
    <source>
        <dbReference type="Google" id="ProtNLM"/>
    </source>
</evidence>
<keyword evidence="7" id="KW-1185">Reference proteome</keyword>
<dbReference type="OrthoDB" id="6038945at2759"/>
<dbReference type="AlphaFoldDB" id="A0A9D3P279"/>
<keyword evidence="3" id="KW-0964">Secreted</keyword>
<keyword evidence="4 5" id="KW-0732">Signal</keyword>
<dbReference type="GO" id="GO:0005576">
    <property type="term" value="C:extracellular region"/>
    <property type="evidence" value="ECO:0007669"/>
    <property type="project" value="UniProtKB-SubCell"/>
</dbReference>
<dbReference type="Gene3D" id="2.10.90.10">
    <property type="entry name" value="Cystine-knot cytokines"/>
    <property type="match status" value="1"/>
</dbReference>
<dbReference type="SUPFAM" id="SSF57501">
    <property type="entry name" value="Cystine-knot cytokines"/>
    <property type="match status" value="1"/>
</dbReference>
<evidence type="ECO:0000256" key="1">
    <source>
        <dbReference type="ARBA" id="ARBA00004613"/>
    </source>
</evidence>
<evidence type="ECO:0000256" key="5">
    <source>
        <dbReference type="SAM" id="SignalP"/>
    </source>
</evidence>
<name>A0A9D3P279_9TELE</name>
<dbReference type="InterPro" id="IPR029034">
    <property type="entry name" value="Cystine-knot_cytokine"/>
</dbReference>
<evidence type="ECO:0000313" key="6">
    <source>
        <dbReference type="EMBL" id="KAG7333281.1"/>
    </source>
</evidence>
<dbReference type="EMBL" id="JAHKSW010000004">
    <property type="protein sequence ID" value="KAG7333281.1"/>
    <property type="molecule type" value="Genomic_DNA"/>
</dbReference>
<feature type="signal peptide" evidence="5">
    <location>
        <begin position="1"/>
        <end position="20"/>
    </location>
</feature>
<organism evidence="6 7">
    <name type="scientific">Hemibagrus wyckioides</name>
    <dbReference type="NCBI Taxonomy" id="337641"/>
    <lineage>
        <taxon>Eukaryota</taxon>
        <taxon>Metazoa</taxon>
        <taxon>Chordata</taxon>
        <taxon>Craniata</taxon>
        <taxon>Vertebrata</taxon>
        <taxon>Euteleostomi</taxon>
        <taxon>Actinopterygii</taxon>
        <taxon>Neopterygii</taxon>
        <taxon>Teleostei</taxon>
        <taxon>Ostariophysi</taxon>
        <taxon>Siluriformes</taxon>
        <taxon>Bagridae</taxon>
        <taxon>Hemibagrus</taxon>
    </lineage>
</organism>
<comment type="subcellular location">
    <subcellularLocation>
        <location evidence="1">Secreted</location>
    </subcellularLocation>
</comment>
<dbReference type="GO" id="GO:0005125">
    <property type="term" value="F:cytokine activity"/>
    <property type="evidence" value="ECO:0007669"/>
    <property type="project" value="InterPro"/>
</dbReference>
<proteinExistence type="inferred from homology"/>
<dbReference type="InterPro" id="IPR010345">
    <property type="entry name" value="IL-17_fam"/>
</dbReference>
<protein>
    <recommendedName>
        <fullName evidence="8">Interleukin-17C</fullName>
    </recommendedName>
</protein>
<feature type="chain" id="PRO_5038735580" description="Interleukin-17C" evidence="5">
    <location>
        <begin position="21"/>
        <end position="159"/>
    </location>
</feature>
<reference evidence="6 7" key="1">
    <citation type="submission" date="2021-06" db="EMBL/GenBank/DDBJ databases">
        <title>Chromosome-level genome assembly of the red-tail catfish (Hemibagrus wyckioides).</title>
        <authorList>
            <person name="Shao F."/>
        </authorList>
    </citation>
    <scope>NUCLEOTIDE SEQUENCE [LARGE SCALE GENOMIC DNA]</scope>
    <source>
        <strain evidence="6">EC202008001</strain>
        <tissue evidence="6">Blood</tissue>
    </source>
</reference>
<sequence>MWSYLRVGFLLFFLAGAMTGEKPRGCLPQNELLSQAKKFLRRTGRHTEHRAPHAVSTASCSDFTHWVFSSDLKNRSLSPWRSRLETDHDMIPSVYEVAECLCSGCIINGSENTDYNSVPVMQRIMFLKKVSCPSDPDKYSLDVVYKTVPVACTCAVPKQ</sequence>
<gene>
    <name evidence="6" type="ORF">KOW79_003416</name>
</gene>
<comment type="caution">
    <text evidence="6">The sequence shown here is derived from an EMBL/GenBank/DDBJ whole genome shotgun (WGS) entry which is preliminary data.</text>
</comment>
<evidence type="ECO:0000313" key="7">
    <source>
        <dbReference type="Proteomes" id="UP000824219"/>
    </source>
</evidence>
<accession>A0A9D3P279</accession>
<comment type="similarity">
    <text evidence="2">Belongs to the IL-17 family.</text>
</comment>
<dbReference type="Proteomes" id="UP000824219">
    <property type="component" value="Linkage Group LG04"/>
</dbReference>
<evidence type="ECO:0000256" key="2">
    <source>
        <dbReference type="ARBA" id="ARBA00007236"/>
    </source>
</evidence>
<dbReference type="Pfam" id="PF06083">
    <property type="entry name" value="IL17"/>
    <property type="match status" value="1"/>
</dbReference>